<evidence type="ECO:0000313" key="2">
    <source>
        <dbReference type="Proteomes" id="UP001441944"/>
    </source>
</evidence>
<dbReference type="RefSeq" id="WP_353400459.1">
    <property type="nucleotide sequence ID" value="NZ_BAABWU010000008.1"/>
</dbReference>
<comment type="caution">
    <text evidence="1">The sequence shown here is derived from an EMBL/GenBank/DDBJ whole genome shotgun (WGS) entry which is preliminary data.</text>
</comment>
<reference evidence="1 2" key="1">
    <citation type="submission" date="2024-04" db="EMBL/GenBank/DDBJ databases">
        <title>Draft genome sequence of Pseudophaeobacter arcticus NBRC 116598.</title>
        <authorList>
            <person name="Miyakawa T."/>
            <person name="Kusuya Y."/>
            <person name="Miura T."/>
        </authorList>
    </citation>
    <scope>NUCLEOTIDE SEQUENCE [LARGE SCALE GENOMIC DNA]</scope>
    <source>
        <strain evidence="1 2">SU-CL00105</strain>
    </source>
</reference>
<proteinExistence type="predicted"/>
<evidence type="ECO:0000313" key="1">
    <source>
        <dbReference type="EMBL" id="GAA6196825.1"/>
    </source>
</evidence>
<protein>
    <submittedName>
        <fullName evidence="1">Uncharacterized protein</fullName>
    </submittedName>
</protein>
<dbReference type="Proteomes" id="UP001441944">
    <property type="component" value="Unassembled WGS sequence"/>
</dbReference>
<keyword evidence="2" id="KW-1185">Reference proteome</keyword>
<organism evidence="1 2">
    <name type="scientific">Pseudophaeobacter arcticus</name>
    <dbReference type="NCBI Taxonomy" id="385492"/>
    <lineage>
        <taxon>Bacteria</taxon>
        <taxon>Pseudomonadati</taxon>
        <taxon>Pseudomonadota</taxon>
        <taxon>Alphaproteobacteria</taxon>
        <taxon>Rhodobacterales</taxon>
        <taxon>Paracoccaceae</taxon>
        <taxon>Pseudophaeobacter</taxon>
    </lineage>
</organism>
<accession>A0ABQ0ALV2</accession>
<gene>
    <name evidence="1" type="ORF">NBRC116598_22690</name>
</gene>
<dbReference type="EMBL" id="BAABWU010000008">
    <property type="protein sequence ID" value="GAA6196825.1"/>
    <property type="molecule type" value="Genomic_DNA"/>
</dbReference>
<name>A0ABQ0ALV2_9RHOB</name>
<sequence length="45" mass="5285">MFGDCLPKMLFDVVAKKINFFYETLQAVHDLMHAQEALEELRQTL</sequence>